<dbReference type="PANTHER" id="PTHR43622">
    <property type="entry name" value="3-DEHYDROQUINATE SYNTHASE"/>
    <property type="match status" value="1"/>
</dbReference>
<dbReference type="Pfam" id="PF24621">
    <property type="entry name" value="DHQS_C"/>
    <property type="match status" value="1"/>
</dbReference>
<sequence length="400" mass="41563">MSVFASPLALDRYLVAGSVGFPVQVRHGDDSWSELARIAAEPAPDAFVIVTERTLPRAHIARVLHHLGTAAPTCVRWLTGQDVPDCAALTPGSVIVALGGTRVIDAAGRLAARTGGRHRLVYLPTTLRAMSDSALSLVGPTGPRPAPVLVRVQLDFLTMLSPAALRSGLSALVRNVLAVSPAFHDRVAGRLCRDARYDPETLASFIALSLEVRATLMIYDPLEQGPAMAFHYGRTVADALRGLGADAPRYGEASALGMLVAARVARLSGLLDEEGERAHRDLVARWGVPMELPATVTADDVLVALRRGAAPGMPSPRGTAAPGRPALVLLDRLGEPHIEGGHLAARVGEDLLRAGLDAITGRGTGTPRDTGTAGAATEASPAGHGPAGRDLAAAVGPGRP</sequence>
<keyword evidence="3" id="KW-0520">NAD</keyword>
<comment type="cofactor">
    <cofactor evidence="1">
        <name>Co(2+)</name>
        <dbReference type="ChEBI" id="CHEBI:48828"/>
    </cofactor>
</comment>
<dbReference type="Gene3D" id="3.40.50.1970">
    <property type="match status" value="1"/>
</dbReference>
<dbReference type="InterPro" id="IPR056179">
    <property type="entry name" value="DHQS_C"/>
</dbReference>
<evidence type="ECO:0000313" key="7">
    <source>
        <dbReference type="Proteomes" id="UP001519291"/>
    </source>
</evidence>
<dbReference type="SUPFAM" id="SSF56796">
    <property type="entry name" value="Dehydroquinate synthase-like"/>
    <property type="match status" value="1"/>
</dbReference>
<evidence type="ECO:0000256" key="1">
    <source>
        <dbReference type="ARBA" id="ARBA00001941"/>
    </source>
</evidence>
<dbReference type="PANTHER" id="PTHR43622:SF1">
    <property type="entry name" value="3-DEHYDROQUINATE SYNTHASE"/>
    <property type="match status" value="1"/>
</dbReference>
<evidence type="ECO:0000259" key="5">
    <source>
        <dbReference type="Pfam" id="PF24621"/>
    </source>
</evidence>
<dbReference type="Gene3D" id="1.20.1090.10">
    <property type="entry name" value="Dehydroquinate synthase-like - alpha domain"/>
    <property type="match status" value="1"/>
</dbReference>
<keyword evidence="7" id="KW-1185">Reference proteome</keyword>
<evidence type="ECO:0000256" key="3">
    <source>
        <dbReference type="ARBA" id="ARBA00023027"/>
    </source>
</evidence>
<keyword evidence="2" id="KW-0479">Metal-binding</keyword>
<dbReference type="RefSeq" id="WP_209518112.1">
    <property type="nucleotide sequence ID" value="NZ_JAGIOH010000001.1"/>
</dbReference>
<comment type="caution">
    <text evidence="6">The sequence shown here is derived from an EMBL/GenBank/DDBJ whole genome shotgun (WGS) entry which is preliminary data.</text>
</comment>
<reference evidence="6 7" key="1">
    <citation type="submission" date="2021-03" db="EMBL/GenBank/DDBJ databases">
        <title>Sequencing the genomes of 1000 actinobacteria strains.</title>
        <authorList>
            <person name="Klenk H.-P."/>
        </authorList>
    </citation>
    <scope>NUCLEOTIDE SEQUENCE [LARGE SCALE GENOMIC DNA]</scope>
    <source>
        <strain evidence="6 7">DSM 41480</strain>
    </source>
</reference>
<gene>
    <name evidence="6" type="ORF">JO379_006232</name>
</gene>
<dbReference type="EMBL" id="JAGIOH010000001">
    <property type="protein sequence ID" value="MBP2406763.1"/>
    <property type="molecule type" value="Genomic_DNA"/>
</dbReference>
<organism evidence="6 7">
    <name type="scientific">Streptomyces syringium</name>
    <dbReference type="NCBI Taxonomy" id="76729"/>
    <lineage>
        <taxon>Bacteria</taxon>
        <taxon>Bacillati</taxon>
        <taxon>Actinomycetota</taxon>
        <taxon>Actinomycetes</taxon>
        <taxon>Kitasatosporales</taxon>
        <taxon>Streptomycetaceae</taxon>
        <taxon>Streptomyces</taxon>
    </lineage>
</organism>
<dbReference type="GeneID" id="91573073"/>
<feature type="domain" description="3-dehydroquinate synthase C-terminal" evidence="5">
    <location>
        <begin position="183"/>
        <end position="304"/>
    </location>
</feature>
<name>A0ABS4YD93_9ACTN</name>
<feature type="region of interest" description="Disordered" evidence="4">
    <location>
        <begin position="358"/>
        <end position="400"/>
    </location>
</feature>
<feature type="compositionally biased region" description="Low complexity" evidence="4">
    <location>
        <begin position="365"/>
        <end position="377"/>
    </location>
</feature>
<accession>A0ABS4YD93</accession>
<evidence type="ECO:0000256" key="2">
    <source>
        <dbReference type="ARBA" id="ARBA00022723"/>
    </source>
</evidence>
<protein>
    <submittedName>
        <fullName evidence="6">3-dehydroquinate synthetase</fullName>
    </submittedName>
</protein>
<evidence type="ECO:0000313" key="6">
    <source>
        <dbReference type="EMBL" id="MBP2406763.1"/>
    </source>
</evidence>
<proteinExistence type="predicted"/>
<evidence type="ECO:0000256" key="4">
    <source>
        <dbReference type="SAM" id="MobiDB-lite"/>
    </source>
</evidence>
<dbReference type="InterPro" id="IPR050071">
    <property type="entry name" value="Dehydroquinate_synthase"/>
</dbReference>
<dbReference type="Proteomes" id="UP001519291">
    <property type="component" value="Unassembled WGS sequence"/>
</dbReference>